<dbReference type="InterPro" id="IPR036291">
    <property type="entry name" value="NAD(P)-bd_dom_sf"/>
</dbReference>
<protein>
    <submittedName>
        <fullName evidence="3">Uncharacterized protein</fullName>
    </submittedName>
</protein>
<dbReference type="CDD" id="cd05233">
    <property type="entry name" value="SDR_c"/>
    <property type="match status" value="1"/>
</dbReference>
<dbReference type="Proteomes" id="UP000030651">
    <property type="component" value="Unassembled WGS sequence"/>
</dbReference>
<dbReference type="GO" id="GO:0016616">
    <property type="term" value="F:oxidoreductase activity, acting on the CH-OH group of donors, NAD or NADP as acceptor"/>
    <property type="evidence" value="ECO:0007669"/>
    <property type="project" value="TreeGrafter"/>
</dbReference>
<dbReference type="Pfam" id="PF00106">
    <property type="entry name" value="adh_short"/>
    <property type="match status" value="1"/>
</dbReference>
<dbReference type="OMA" id="AGCLEEW"/>
<sequence length="307" mass="33643">MAEFVSASNSAAIPSAFENLRALQSFTETVHGDTYDFISPKNANLSGRSVLITGASKGIGRATALSYAAAGCSKIAIAARSDLSSIEKELKEAAGPQWPAPQVLSLKVDVTSEDSVRAAAETVTREFGGALDVLINNAGYLEDWKPLADSDPTEWWKTWDINIKGTYLCSKYFIPLLLKGNLKTNILTSSYGGIVHWPGASGYQTTKFAVCRLAEFINSEYSDQGLVCFAIHPGSVMTELATNMPKETHEYLTDKPELCGDTIMWLGKEHRPWLGGRFVSVAWDMQELEAKSKDIAERDILKFRLTM</sequence>
<dbReference type="Gene3D" id="3.40.50.720">
    <property type="entry name" value="NAD(P)-binding Rossmann-like Domain"/>
    <property type="match status" value="1"/>
</dbReference>
<keyword evidence="2" id="KW-0560">Oxidoreductase</keyword>
<name>W3X9R5_PESFW</name>
<dbReference type="EMBL" id="KI912112">
    <property type="protein sequence ID" value="ETS82152.1"/>
    <property type="molecule type" value="Genomic_DNA"/>
</dbReference>
<comment type="similarity">
    <text evidence="1">Belongs to the short-chain dehydrogenases/reductases (SDR) family.</text>
</comment>
<organism evidence="3 4">
    <name type="scientific">Pestalotiopsis fici (strain W106-1 / CGMCC3.15140)</name>
    <dbReference type="NCBI Taxonomy" id="1229662"/>
    <lineage>
        <taxon>Eukaryota</taxon>
        <taxon>Fungi</taxon>
        <taxon>Dikarya</taxon>
        <taxon>Ascomycota</taxon>
        <taxon>Pezizomycotina</taxon>
        <taxon>Sordariomycetes</taxon>
        <taxon>Xylariomycetidae</taxon>
        <taxon>Amphisphaeriales</taxon>
        <taxon>Sporocadaceae</taxon>
        <taxon>Pestalotiopsis</taxon>
    </lineage>
</organism>
<proteinExistence type="inferred from homology"/>
<dbReference type="PANTHER" id="PTHR42760:SF37">
    <property type="entry name" value="CLAVALDEHYDE DEHYDROGENASE"/>
    <property type="match status" value="1"/>
</dbReference>
<dbReference type="InterPro" id="IPR002347">
    <property type="entry name" value="SDR_fam"/>
</dbReference>
<reference evidence="4" key="1">
    <citation type="journal article" date="2015" name="BMC Genomics">
        <title>Genomic and transcriptomic analysis of the endophytic fungus Pestalotiopsis fici reveals its lifestyle and high potential for synthesis of natural products.</title>
        <authorList>
            <person name="Wang X."/>
            <person name="Zhang X."/>
            <person name="Liu L."/>
            <person name="Xiang M."/>
            <person name="Wang W."/>
            <person name="Sun X."/>
            <person name="Che Y."/>
            <person name="Guo L."/>
            <person name="Liu G."/>
            <person name="Guo L."/>
            <person name="Wang C."/>
            <person name="Yin W.B."/>
            <person name="Stadler M."/>
            <person name="Zhang X."/>
            <person name="Liu X."/>
        </authorList>
    </citation>
    <scope>NUCLEOTIDE SEQUENCE [LARGE SCALE GENOMIC DNA]</scope>
    <source>
        <strain evidence="4">W106-1 / CGMCC3.15140</strain>
    </source>
</reference>
<dbReference type="eggNOG" id="KOG0725">
    <property type="taxonomic scope" value="Eukaryota"/>
</dbReference>
<dbReference type="InParanoid" id="W3X9R5"/>
<keyword evidence="4" id="KW-1185">Reference proteome</keyword>
<evidence type="ECO:0000313" key="3">
    <source>
        <dbReference type="EMBL" id="ETS82152.1"/>
    </source>
</evidence>
<dbReference type="HOGENOM" id="CLU_010194_8_0_1"/>
<dbReference type="AlphaFoldDB" id="W3X9R5"/>
<accession>W3X9R5</accession>
<gene>
    <name evidence="3" type="ORF">PFICI_07154</name>
</gene>
<dbReference type="KEGG" id="pfy:PFICI_07154"/>
<evidence type="ECO:0000256" key="1">
    <source>
        <dbReference type="ARBA" id="ARBA00006484"/>
    </source>
</evidence>
<dbReference type="GeneID" id="19272167"/>
<dbReference type="RefSeq" id="XP_007833926.1">
    <property type="nucleotide sequence ID" value="XM_007835735.1"/>
</dbReference>
<evidence type="ECO:0000256" key="2">
    <source>
        <dbReference type="ARBA" id="ARBA00023002"/>
    </source>
</evidence>
<dbReference type="PANTHER" id="PTHR42760">
    <property type="entry name" value="SHORT-CHAIN DEHYDROGENASES/REDUCTASES FAMILY MEMBER"/>
    <property type="match status" value="1"/>
</dbReference>
<evidence type="ECO:0000313" key="4">
    <source>
        <dbReference type="Proteomes" id="UP000030651"/>
    </source>
</evidence>
<dbReference type="SUPFAM" id="SSF51735">
    <property type="entry name" value="NAD(P)-binding Rossmann-fold domains"/>
    <property type="match status" value="1"/>
</dbReference>
<dbReference type="OrthoDB" id="1933717at2759"/>
<dbReference type="PRINTS" id="PR00081">
    <property type="entry name" value="GDHRDH"/>
</dbReference>